<keyword evidence="2" id="KW-1185">Reference proteome</keyword>
<organism evidence="1 2">
    <name type="scientific">Choristoneura fumiferana</name>
    <name type="common">Spruce budworm moth</name>
    <name type="synonym">Archips fumiferana</name>
    <dbReference type="NCBI Taxonomy" id="7141"/>
    <lineage>
        <taxon>Eukaryota</taxon>
        <taxon>Metazoa</taxon>
        <taxon>Ecdysozoa</taxon>
        <taxon>Arthropoda</taxon>
        <taxon>Hexapoda</taxon>
        <taxon>Insecta</taxon>
        <taxon>Pterygota</taxon>
        <taxon>Neoptera</taxon>
        <taxon>Endopterygota</taxon>
        <taxon>Lepidoptera</taxon>
        <taxon>Glossata</taxon>
        <taxon>Ditrysia</taxon>
        <taxon>Tortricoidea</taxon>
        <taxon>Tortricidae</taxon>
        <taxon>Tortricinae</taxon>
        <taxon>Choristoneura</taxon>
    </lineage>
</organism>
<evidence type="ECO:0000313" key="2">
    <source>
        <dbReference type="Proteomes" id="UP001064048"/>
    </source>
</evidence>
<protein>
    <submittedName>
        <fullName evidence="1">Uncharacterized protein</fullName>
    </submittedName>
</protein>
<accession>A0ACC0J9A9</accession>
<proteinExistence type="predicted"/>
<gene>
    <name evidence="1" type="ORF">MSG28_007936</name>
</gene>
<dbReference type="EMBL" id="CM046113">
    <property type="protein sequence ID" value="KAI8420707.1"/>
    <property type="molecule type" value="Genomic_DNA"/>
</dbReference>
<dbReference type="Proteomes" id="UP001064048">
    <property type="component" value="Chromosome 13"/>
</dbReference>
<name>A0ACC0J9A9_CHOFU</name>
<sequence>MANLTARMAKTKKIVKALATLTVMEKRGRSTRRVLQKLVTELLQDLMMAYASLGEVKRTVSEQSVDEFLEVALRIQDILRSCSK</sequence>
<evidence type="ECO:0000313" key="1">
    <source>
        <dbReference type="EMBL" id="KAI8420707.1"/>
    </source>
</evidence>
<reference evidence="1 2" key="1">
    <citation type="journal article" date="2022" name="Genome Biol. Evol.">
        <title>The Spruce Budworm Genome: Reconstructing the Evolutionary History of Antifreeze Proteins.</title>
        <authorList>
            <person name="Beliveau C."/>
            <person name="Gagne P."/>
            <person name="Picq S."/>
            <person name="Vernygora O."/>
            <person name="Keeling C.I."/>
            <person name="Pinkney K."/>
            <person name="Doucet D."/>
            <person name="Wen F."/>
            <person name="Johnston J.S."/>
            <person name="Maaroufi H."/>
            <person name="Boyle B."/>
            <person name="Laroche J."/>
            <person name="Dewar K."/>
            <person name="Juretic N."/>
            <person name="Blackburn G."/>
            <person name="Nisole A."/>
            <person name="Brunet B."/>
            <person name="Brandao M."/>
            <person name="Lumley L."/>
            <person name="Duan J."/>
            <person name="Quan G."/>
            <person name="Lucarotti C.J."/>
            <person name="Roe A.D."/>
            <person name="Sperling F.A.H."/>
            <person name="Levesque R.C."/>
            <person name="Cusson M."/>
        </authorList>
    </citation>
    <scope>NUCLEOTIDE SEQUENCE [LARGE SCALE GENOMIC DNA]</scope>
    <source>
        <strain evidence="1">Glfc:IPQL:Cfum</strain>
    </source>
</reference>
<comment type="caution">
    <text evidence="1">The sequence shown here is derived from an EMBL/GenBank/DDBJ whole genome shotgun (WGS) entry which is preliminary data.</text>
</comment>